<dbReference type="AlphaFoldDB" id="W2WWK5"/>
<gene>
    <name evidence="2" type="ORF">F441_10391</name>
</gene>
<comment type="caution">
    <text evidence="2">The sequence shown here is derived from an EMBL/GenBank/DDBJ whole genome shotgun (WGS) entry which is preliminary data.</text>
</comment>
<protein>
    <submittedName>
        <fullName evidence="2">Uncharacterized protein</fullName>
    </submittedName>
</protein>
<reference evidence="2 3" key="1">
    <citation type="submission" date="2013-11" db="EMBL/GenBank/DDBJ databases">
        <title>The Genome Sequence of Phytophthora parasitica CJ01A1.</title>
        <authorList>
            <consortium name="The Broad Institute Genomics Platform"/>
            <person name="Russ C."/>
            <person name="Tyler B."/>
            <person name="Panabieres F."/>
            <person name="Shan W."/>
            <person name="Tripathy S."/>
            <person name="Grunwald N."/>
            <person name="Machado M."/>
            <person name="Johnson C.S."/>
            <person name="Walker B."/>
            <person name="Young S.K."/>
            <person name="Zeng Q."/>
            <person name="Gargeya S."/>
            <person name="Fitzgerald M."/>
            <person name="Haas B."/>
            <person name="Abouelleil A."/>
            <person name="Allen A.W."/>
            <person name="Alvarado L."/>
            <person name="Arachchi H.M."/>
            <person name="Berlin A.M."/>
            <person name="Chapman S.B."/>
            <person name="Gainer-Dewar J."/>
            <person name="Goldberg J."/>
            <person name="Griggs A."/>
            <person name="Gujja S."/>
            <person name="Hansen M."/>
            <person name="Howarth C."/>
            <person name="Imamovic A."/>
            <person name="Ireland A."/>
            <person name="Larimer J."/>
            <person name="McCowan C."/>
            <person name="Murphy C."/>
            <person name="Pearson M."/>
            <person name="Poon T.W."/>
            <person name="Priest M."/>
            <person name="Roberts A."/>
            <person name="Saif S."/>
            <person name="Shea T."/>
            <person name="Sisk P."/>
            <person name="Sykes S."/>
            <person name="Wortman J."/>
            <person name="Nusbaum C."/>
            <person name="Birren B."/>
        </authorList>
    </citation>
    <scope>NUCLEOTIDE SEQUENCE [LARGE SCALE GENOMIC DNA]</scope>
    <source>
        <strain evidence="2 3">CJ01A1</strain>
    </source>
</reference>
<proteinExistence type="predicted"/>
<dbReference type="OrthoDB" id="141684at2759"/>
<dbReference type="Proteomes" id="UP000018958">
    <property type="component" value="Unassembled WGS sequence"/>
</dbReference>
<feature type="region of interest" description="Disordered" evidence="1">
    <location>
        <begin position="155"/>
        <end position="186"/>
    </location>
</feature>
<feature type="compositionally biased region" description="Polar residues" evidence="1">
    <location>
        <begin position="164"/>
        <end position="178"/>
    </location>
</feature>
<organism evidence="2 3">
    <name type="scientific">Phytophthora nicotianae CJ01A1</name>
    <dbReference type="NCBI Taxonomy" id="1317063"/>
    <lineage>
        <taxon>Eukaryota</taxon>
        <taxon>Sar</taxon>
        <taxon>Stramenopiles</taxon>
        <taxon>Oomycota</taxon>
        <taxon>Peronosporomycetes</taxon>
        <taxon>Peronosporales</taxon>
        <taxon>Peronosporaceae</taxon>
        <taxon>Phytophthora</taxon>
    </lineage>
</organism>
<sequence length="260" mass="28313">MEYVAALDMKEDLRSEADALQSIARMVKLRSPKLKLPNGNEEGIREPDFKSPKQIEYYACPETSYSYAKAMLEPLLQHLSDLSSSEFYTELNAWKETVDDGLCRAGSKARAPATNDDKDEIDEVNAEVIGEVDFFFSVFDPTDAMETADLMNAMDQESPGDLTNGDSDNESVAPTQPATEEHQQPLPLHQGVSIARDDINHDVSASSAPTGPIPATSGSVRQVDVINVPMAEVDRVPLQSCTSNSAGRTISTVPGHTYTT</sequence>
<accession>W2WWK5</accession>
<evidence type="ECO:0000256" key="1">
    <source>
        <dbReference type="SAM" id="MobiDB-lite"/>
    </source>
</evidence>
<evidence type="ECO:0000313" key="2">
    <source>
        <dbReference type="EMBL" id="ETP14687.1"/>
    </source>
</evidence>
<evidence type="ECO:0000313" key="3">
    <source>
        <dbReference type="Proteomes" id="UP000018958"/>
    </source>
</evidence>
<feature type="region of interest" description="Disordered" evidence="1">
    <location>
        <begin position="239"/>
        <end position="260"/>
    </location>
</feature>
<name>W2WWK5_PHYNI</name>
<dbReference type="EMBL" id="ANIX01002053">
    <property type="protein sequence ID" value="ETP14687.1"/>
    <property type="molecule type" value="Genomic_DNA"/>
</dbReference>